<dbReference type="SUPFAM" id="SSF55729">
    <property type="entry name" value="Acyl-CoA N-acyltransferases (Nat)"/>
    <property type="match status" value="1"/>
</dbReference>
<dbReference type="InterPro" id="IPR050276">
    <property type="entry name" value="MshD_Acetyltransferase"/>
</dbReference>
<dbReference type="Proteomes" id="UP000653358">
    <property type="component" value="Unassembled WGS sequence"/>
</dbReference>
<accession>A0ABR6WNJ4</accession>
<sequence length="166" mass="19267">MKDYIIREIKQAEISLLGDFLYEAIFQRDEQNRLPREVINQPELMVYIEDFGRKNDQCLVVECDGKIVGAVWTRILSGKISGFGNVDDQTPEFAISLVQEYRNRGIGTELMKQMLKRLKTAGYRRASLAVQKDNYALKMYQTVGFRVIDELEQEYLMICQLADDLI</sequence>
<feature type="domain" description="N-acetyltransferase" evidence="1">
    <location>
        <begin position="4"/>
        <end position="162"/>
    </location>
</feature>
<reference evidence="2 3" key="1">
    <citation type="journal article" date="2020" name="mSystems">
        <title>Defining Genomic and Predicted Metabolic Features of the Acetobacterium Genus.</title>
        <authorList>
            <person name="Ross D.E."/>
            <person name="Marshall C.W."/>
            <person name="Gulliver D."/>
            <person name="May H.D."/>
            <person name="Norman R.S."/>
        </authorList>
    </citation>
    <scope>NUCLEOTIDE SEQUENCE [LARGE SCALE GENOMIC DNA]</scope>
    <source>
        <strain evidence="2 3">DSM 9173</strain>
    </source>
</reference>
<gene>
    <name evidence="2" type="ORF">GH807_13555</name>
</gene>
<evidence type="ECO:0000313" key="2">
    <source>
        <dbReference type="EMBL" id="MBC3798068.1"/>
    </source>
</evidence>
<dbReference type="PANTHER" id="PTHR43617">
    <property type="entry name" value="L-AMINO ACID N-ACETYLTRANSFERASE"/>
    <property type="match status" value="1"/>
</dbReference>
<keyword evidence="3" id="KW-1185">Reference proteome</keyword>
<name>A0ABR6WNJ4_9FIRM</name>
<organism evidence="2 3">
    <name type="scientific">Acetobacterium tundrae</name>
    <dbReference type="NCBI Taxonomy" id="132932"/>
    <lineage>
        <taxon>Bacteria</taxon>
        <taxon>Bacillati</taxon>
        <taxon>Bacillota</taxon>
        <taxon>Clostridia</taxon>
        <taxon>Eubacteriales</taxon>
        <taxon>Eubacteriaceae</taxon>
        <taxon>Acetobacterium</taxon>
    </lineage>
</organism>
<dbReference type="InterPro" id="IPR000182">
    <property type="entry name" value="GNAT_dom"/>
</dbReference>
<evidence type="ECO:0000259" key="1">
    <source>
        <dbReference type="PROSITE" id="PS51186"/>
    </source>
</evidence>
<dbReference type="EMBL" id="WJBB01000020">
    <property type="protein sequence ID" value="MBC3798068.1"/>
    <property type="molecule type" value="Genomic_DNA"/>
</dbReference>
<proteinExistence type="predicted"/>
<comment type="caution">
    <text evidence="2">The sequence shown here is derived from an EMBL/GenBank/DDBJ whole genome shotgun (WGS) entry which is preliminary data.</text>
</comment>
<dbReference type="PROSITE" id="PS51186">
    <property type="entry name" value="GNAT"/>
    <property type="match status" value="1"/>
</dbReference>
<protein>
    <submittedName>
        <fullName evidence="2">GNAT family N-acetyltransferase</fullName>
    </submittedName>
</protein>
<dbReference type="RefSeq" id="WP_148605350.1">
    <property type="nucleotide sequence ID" value="NZ_RXYB01000020.1"/>
</dbReference>
<dbReference type="InterPro" id="IPR016181">
    <property type="entry name" value="Acyl_CoA_acyltransferase"/>
</dbReference>
<dbReference type="CDD" id="cd04301">
    <property type="entry name" value="NAT_SF"/>
    <property type="match status" value="1"/>
</dbReference>
<evidence type="ECO:0000313" key="3">
    <source>
        <dbReference type="Proteomes" id="UP000653358"/>
    </source>
</evidence>
<dbReference type="Gene3D" id="3.40.630.30">
    <property type="match status" value="1"/>
</dbReference>
<dbReference type="Pfam" id="PF00583">
    <property type="entry name" value="Acetyltransf_1"/>
    <property type="match status" value="1"/>
</dbReference>